<proteinExistence type="predicted"/>
<evidence type="ECO:0000313" key="3">
    <source>
        <dbReference type="Proteomes" id="UP000321258"/>
    </source>
</evidence>
<evidence type="ECO:0000313" key="2">
    <source>
        <dbReference type="EMBL" id="GEO99664.1"/>
    </source>
</evidence>
<sequence>MSKLALTFALAAGLTSHMALPAGARDGANYDGNWSVELVTETGALCDARYSYSLSVQDGQVRPIARAASSAATVTGRVGRDGAVGLNVATSAANGSASGRLQTQSGSGTWKVSALCSGRWTARRQTTRTALAD</sequence>
<reference evidence="2 3" key="1">
    <citation type="submission" date="2019-07" db="EMBL/GenBank/DDBJ databases">
        <title>Whole genome shotgun sequence of Methylobacterium haplocladii NBRC 107714.</title>
        <authorList>
            <person name="Hosoyama A."/>
            <person name="Uohara A."/>
            <person name="Ohji S."/>
            <person name="Ichikawa N."/>
        </authorList>
    </citation>
    <scope>NUCLEOTIDE SEQUENCE [LARGE SCALE GENOMIC DNA]</scope>
    <source>
        <strain evidence="2 3">NBRC 107714</strain>
    </source>
</reference>
<keyword evidence="3" id="KW-1185">Reference proteome</keyword>
<dbReference type="AlphaFoldDB" id="A0A512IPN5"/>
<protein>
    <recommendedName>
        <fullName evidence="4">Large exoprotein involved in heme utilization or adhesion</fullName>
    </recommendedName>
</protein>
<comment type="caution">
    <text evidence="2">The sequence shown here is derived from an EMBL/GenBank/DDBJ whole genome shotgun (WGS) entry which is preliminary data.</text>
</comment>
<dbReference type="OrthoDB" id="7933613at2"/>
<keyword evidence="1" id="KW-0732">Signal</keyword>
<feature type="signal peptide" evidence="1">
    <location>
        <begin position="1"/>
        <end position="24"/>
    </location>
</feature>
<evidence type="ECO:0000256" key="1">
    <source>
        <dbReference type="SAM" id="SignalP"/>
    </source>
</evidence>
<feature type="chain" id="PRO_5022010601" description="Large exoprotein involved in heme utilization or adhesion" evidence="1">
    <location>
        <begin position="25"/>
        <end position="133"/>
    </location>
</feature>
<accession>A0A512IPN5</accession>
<dbReference type="Proteomes" id="UP000321258">
    <property type="component" value="Unassembled WGS sequence"/>
</dbReference>
<dbReference type="RefSeq" id="WP_147078545.1">
    <property type="nucleotide sequence ID" value="NZ_BJZT01000020.1"/>
</dbReference>
<dbReference type="EMBL" id="BJZT01000020">
    <property type="protein sequence ID" value="GEO99664.1"/>
    <property type="molecule type" value="Genomic_DNA"/>
</dbReference>
<gene>
    <name evidence="2" type="ORF">MHA02_20520</name>
</gene>
<evidence type="ECO:0008006" key="4">
    <source>
        <dbReference type="Google" id="ProtNLM"/>
    </source>
</evidence>
<organism evidence="2 3">
    <name type="scientific">Methylobacterium haplocladii</name>
    <dbReference type="NCBI Taxonomy" id="1176176"/>
    <lineage>
        <taxon>Bacteria</taxon>
        <taxon>Pseudomonadati</taxon>
        <taxon>Pseudomonadota</taxon>
        <taxon>Alphaproteobacteria</taxon>
        <taxon>Hyphomicrobiales</taxon>
        <taxon>Methylobacteriaceae</taxon>
        <taxon>Methylobacterium</taxon>
    </lineage>
</organism>
<name>A0A512IPN5_9HYPH</name>